<dbReference type="Proteomes" id="UP000198372">
    <property type="component" value="Unassembled WGS sequence"/>
</dbReference>
<organism evidence="3 4">
    <name type="scientific">Microbotryum intermedium</name>
    <dbReference type="NCBI Taxonomy" id="269621"/>
    <lineage>
        <taxon>Eukaryota</taxon>
        <taxon>Fungi</taxon>
        <taxon>Dikarya</taxon>
        <taxon>Basidiomycota</taxon>
        <taxon>Pucciniomycotina</taxon>
        <taxon>Microbotryomycetes</taxon>
        <taxon>Microbotryales</taxon>
        <taxon>Microbotryaceae</taxon>
        <taxon>Microbotryum</taxon>
    </lineage>
</organism>
<name>A0A238F2B7_9BASI</name>
<accession>A0A238F2B7</accession>
<reference evidence="4" key="1">
    <citation type="submission" date="2016-09" db="EMBL/GenBank/DDBJ databases">
        <authorList>
            <person name="Jeantristanb JTB J.-T."/>
            <person name="Ricardo R."/>
        </authorList>
    </citation>
    <scope>NUCLEOTIDE SEQUENCE [LARGE SCALE GENOMIC DNA]</scope>
</reference>
<proteinExistence type="predicted"/>
<evidence type="ECO:0000313" key="4">
    <source>
        <dbReference type="Proteomes" id="UP000198372"/>
    </source>
</evidence>
<feature type="domain" description="DUF4246" evidence="2">
    <location>
        <begin position="122"/>
        <end position="439"/>
    </location>
</feature>
<dbReference type="InterPro" id="IPR025340">
    <property type="entry name" value="DUF4246"/>
</dbReference>
<evidence type="ECO:0000313" key="3">
    <source>
        <dbReference type="EMBL" id="SCV68270.1"/>
    </source>
</evidence>
<dbReference type="PANTHER" id="PTHR33119">
    <property type="entry name" value="IFI3P"/>
    <property type="match status" value="1"/>
</dbReference>
<dbReference type="PANTHER" id="PTHR33119:SF1">
    <property type="entry name" value="FE2OG DIOXYGENASE DOMAIN-CONTAINING PROTEIN"/>
    <property type="match status" value="1"/>
</dbReference>
<gene>
    <name evidence="3" type="ORF">BQ2448_391</name>
</gene>
<dbReference type="STRING" id="269621.A0A238F2B7"/>
<evidence type="ECO:0000256" key="1">
    <source>
        <dbReference type="SAM" id="MobiDB-lite"/>
    </source>
</evidence>
<evidence type="ECO:0000259" key="2">
    <source>
        <dbReference type="Pfam" id="PF14033"/>
    </source>
</evidence>
<feature type="domain" description="DUF4246" evidence="2">
    <location>
        <begin position="457"/>
        <end position="488"/>
    </location>
</feature>
<protein>
    <submittedName>
        <fullName evidence="3">BQ2448_391 protein</fullName>
    </submittedName>
</protein>
<dbReference type="Pfam" id="PF14033">
    <property type="entry name" value="DUF4246"/>
    <property type="match status" value="2"/>
</dbReference>
<dbReference type="AlphaFoldDB" id="A0A238F2B7"/>
<keyword evidence="4" id="KW-1185">Reference proteome</keyword>
<dbReference type="OrthoDB" id="415532at2759"/>
<dbReference type="EMBL" id="FMSP01000003">
    <property type="protein sequence ID" value="SCV68270.1"/>
    <property type="molecule type" value="Genomic_DNA"/>
</dbReference>
<sequence length="564" mass="64880">MLRKTSEANNLLGLRGPPDATRSGGRGAVAYRLAIMTALCLRFNPIRHCSSKFISPYAVHEIMMKDLSYQIRTSKVDWQLQRLSAPVLANWKQEAMSKRVHMPANVSAVAYMHKFRPLEKCMIDRAFEELEELARLLQIVGNEWRIGCFDSIFECDRLVPEPLHSKLVAQLAQLGGRLGIEDRRVLGEATFDLIDSTFYPIVNGRTWIRDAHGPRQIALPDRQAHERSDDYLSPTYQCLPTECSVNPQGQVRIDSYINNLHPDVHVRTYDTIADILSRFVPLFDQTLSALVVPVPRTIPVRDCKWYEEFDEEEWTRWNAEFYEAGKELEDAMDGDIGEWEQWRPIIMPRPHPDFVPSSPEVLRWRVEHPEFSLKGRSIQIFVKLKCIELSPDRPDYGGTTWEVEGLKNECIVATGVFCYDQENVTESNIDFRGTHDRKKLPPGYEIDCHGVLNVFGGFRKLLVFHLVDPTERILSTRDIAPQQPTWIDHTIIASRPAGATSPGSAIPLSFVDMLLNELWCRILHLNDGPMTWEEMQLHRENMSDERFLSIEAHSADVYERSFYD</sequence>
<dbReference type="InterPro" id="IPR049192">
    <property type="entry name" value="DUF4246_C"/>
</dbReference>
<feature type="region of interest" description="Disordered" evidence="1">
    <location>
        <begin position="1"/>
        <end position="23"/>
    </location>
</feature>